<dbReference type="PANTHER" id="PTHR36688:SF2">
    <property type="entry name" value="ENDONUCLEASE_EXONUCLEASE_PHOSPHATASE DOMAIN-CONTAINING PROTEIN"/>
    <property type="match status" value="1"/>
</dbReference>
<dbReference type="Gene3D" id="3.60.10.10">
    <property type="entry name" value="Endonuclease/exonuclease/phosphatase"/>
    <property type="match status" value="1"/>
</dbReference>
<dbReference type="InterPro" id="IPR005135">
    <property type="entry name" value="Endo/exonuclease/phosphatase"/>
</dbReference>
<evidence type="ECO:0000313" key="4">
    <source>
        <dbReference type="Proteomes" id="UP001283361"/>
    </source>
</evidence>
<dbReference type="InterPro" id="IPR052560">
    <property type="entry name" value="RdDP_mobile_element"/>
</dbReference>
<accession>A0AAE0ZP11</accession>
<name>A0AAE0ZP11_9GAST</name>
<evidence type="ECO:0000313" key="3">
    <source>
        <dbReference type="EMBL" id="KAK3772988.1"/>
    </source>
</evidence>
<dbReference type="PANTHER" id="PTHR36688">
    <property type="entry name" value="ENDO/EXONUCLEASE/PHOSPHATASE DOMAIN-CONTAINING PROTEIN"/>
    <property type="match status" value="1"/>
</dbReference>
<evidence type="ECO:0000256" key="1">
    <source>
        <dbReference type="SAM" id="MobiDB-lite"/>
    </source>
</evidence>
<dbReference type="Proteomes" id="UP001283361">
    <property type="component" value="Unassembled WGS sequence"/>
</dbReference>
<proteinExistence type="predicted"/>
<dbReference type="InterPro" id="IPR036691">
    <property type="entry name" value="Endo/exonu/phosph_ase_sf"/>
</dbReference>
<reference evidence="3" key="1">
    <citation type="journal article" date="2023" name="G3 (Bethesda)">
        <title>A reference genome for the long-term kleptoplast-retaining sea slug Elysia crispata morphotype clarki.</title>
        <authorList>
            <person name="Eastman K.E."/>
            <person name="Pendleton A.L."/>
            <person name="Shaikh M.A."/>
            <person name="Suttiyut T."/>
            <person name="Ogas R."/>
            <person name="Tomko P."/>
            <person name="Gavelis G."/>
            <person name="Widhalm J.R."/>
            <person name="Wisecaver J.H."/>
        </authorList>
    </citation>
    <scope>NUCLEOTIDE SEQUENCE</scope>
    <source>
        <strain evidence="3">ECLA1</strain>
    </source>
</reference>
<feature type="region of interest" description="Disordered" evidence="1">
    <location>
        <begin position="24"/>
        <end position="46"/>
    </location>
</feature>
<organism evidence="3 4">
    <name type="scientific">Elysia crispata</name>
    <name type="common">lettuce slug</name>
    <dbReference type="NCBI Taxonomy" id="231223"/>
    <lineage>
        <taxon>Eukaryota</taxon>
        <taxon>Metazoa</taxon>
        <taxon>Spiralia</taxon>
        <taxon>Lophotrochozoa</taxon>
        <taxon>Mollusca</taxon>
        <taxon>Gastropoda</taxon>
        <taxon>Heterobranchia</taxon>
        <taxon>Euthyneura</taxon>
        <taxon>Panpulmonata</taxon>
        <taxon>Sacoglossa</taxon>
        <taxon>Placobranchoidea</taxon>
        <taxon>Plakobranchidae</taxon>
        <taxon>Elysia</taxon>
    </lineage>
</organism>
<dbReference type="SUPFAM" id="SSF56219">
    <property type="entry name" value="DNase I-like"/>
    <property type="match status" value="1"/>
</dbReference>
<dbReference type="GO" id="GO:0003824">
    <property type="term" value="F:catalytic activity"/>
    <property type="evidence" value="ECO:0007669"/>
    <property type="project" value="InterPro"/>
</dbReference>
<feature type="domain" description="Endonuclease/exonuclease/phosphatase" evidence="2">
    <location>
        <begin position="84"/>
        <end position="177"/>
    </location>
</feature>
<evidence type="ECO:0000259" key="2">
    <source>
        <dbReference type="Pfam" id="PF14529"/>
    </source>
</evidence>
<dbReference type="AlphaFoldDB" id="A0AAE0ZP11"/>
<protein>
    <recommendedName>
        <fullName evidence="2">Endonuclease/exonuclease/phosphatase domain-containing protein</fullName>
    </recommendedName>
</protein>
<sequence>MFTYQSMTVQLTLRQCGVAPLVLGQDGTAPGSVPRRSPPYATDRDSDSLAMARGELSRTTGHLLRIAHWNAEGPTQQTDRSARHQSTPESWIICGDVNSDSPAWGYKNLDAKGEDVEDWMISNKLIFINTPYDEPTYFSRSWNTTSTPDLAAATDDIQKVTQREVCSQLGGSVHRPVILNVNRDIKLNPHRLPPTWNYKKADWQKFQEIADGLTKNLFSHHNSIDSNISTFTKKHHRSSKIIYTERKKEGL</sequence>
<dbReference type="EMBL" id="JAWDGP010003572">
    <property type="protein sequence ID" value="KAK3772988.1"/>
    <property type="molecule type" value="Genomic_DNA"/>
</dbReference>
<keyword evidence="4" id="KW-1185">Reference proteome</keyword>
<gene>
    <name evidence="3" type="ORF">RRG08_036322</name>
</gene>
<dbReference type="Pfam" id="PF14529">
    <property type="entry name" value="Exo_endo_phos_2"/>
    <property type="match status" value="1"/>
</dbReference>
<comment type="caution">
    <text evidence="3">The sequence shown here is derived from an EMBL/GenBank/DDBJ whole genome shotgun (WGS) entry which is preliminary data.</text>
</comment>